<reference evidence="2 3" key="1">
    <citation type="submission" date="2015-01" db="EMBL/GenBank/DDBJ databases">
        <title>Rufibacter sp./DG31D/ whole genome sequencing.</title>
        <authorList>
            <person name="Kim M.K."/>
            <person name="Srinivasan S."/>
            <person name="Lee J.-J."/>
        </authorList>
    </citation>
    <scope>NUCLEOTIDE SEQUENCE [LARGE SCALE GENOMIC DNA]</scope>
    <source>
        <strain evidence="2 3">DG31D</strain>
    </source>
</reference>
<dbReference type="RefSeq" id="WP_048920518.1">
    <property type="nucleotide sequence ID" value="NZ_CP010777.1"/>
</dbReference>
<proteinExistence type="predicted"/>
<dbReference type="KEGG" id="ruf:TH63_08155"/>
<organism evidence="2 3">
    <name type="scientific">Rufibacter radiotolerans</name>
    <dbReference type="NCBI Taxonomy" id="1379910"/>
    <lineage>
        <taxon>Bacteria</taxon>
        <taxon>Pseudomonadati</taxon>
        <taxon>Bacteroidota</taxon>
        <taxon>Cytophagia</taxon>
        <taxon>Cytophagales</taxon>
        <taxon>Hymenobacteraceae</taxon>
        <taxon>Rufibacter</taxon>
    </lineage>
</organism>
<keyword evidence="3" id="KW-1185">Reference proteome</keyword>
<evidence type="ECO:0000313" key="3">
    <source>
        <dbReference type="Proteomes" id="UP000036458"/>
    </source>
</evidence>
<sequence>MEKPTWNEERYIELNTYFRVRIQQLLETDPHLQKQVADGASLQLAEIIECMTLNDQVAWQEFLELDQIKMHRDLQNHLEGKGAPLDSKTGFYRTPQNGTDEEPPLW</sequence>
<dbReference type="Proteomes" id="UP000036458">
    <property type="component" value="Chromosome"/>
</dbReference>
<dbReference type="STRING" id="1379910.TH63_08155"/>
<dbReference type="AlphaFoldDB" id="A0A0H4VPI9"/>
<dbReference type="PATRIC" id="fig|1379910.4.peg.1775"/>
<gene>
    <name evidence="2" type="ORF">TH63_08155</name>
</gene>
<accession>A0A0H4VPI9</accession>
<feature type="region of interest" description="Disordered" evidence="1">
    <location>
        <begin position="78"/>
        <end position="106"/>
    </location>
</feature>
<dbReference type="OrthoDB" id="852768at2"/>
<evidence type="ECO:0000313" key="2">
    <source>
        <dbReference type="EMBL" id="AKQ45629.1"/>
    </source>
</evidence>
<name>A0A0H4VPI9_9BACT</name>
<dbReference type="EMBL" id="CP010777">
    <property type="protein sequence ID" value="AKQ45629.1"/>
    <property type="molecule type" value="Genomic_DNA"/>
</dbReference>
<evidence type="ECO:0000256" key="1">
    <source>
        <dbReference type="SAM" id="MobiDB-lite"/>
    </source>
</evidence>
<protein>
    <submittedName>
        <fullName evidence="2">Uncharacterized protein</fullName>
    </submittedName>
</protein>